<dbReference type="EMBL" id="LAZR01027186">
    <property type="protein sequence ID" value="KKL66485.1"/>
    <property type="molecule type" value="Genomic_DNA"/>
</dbReference>
<proteinExistence type="predicted"/>
<accession>A0A0F9GAD8</accession>
<organism evidence="1">
    <name type="scientific">marine sediment metagenome</name>
    <dbReference type="NCBI Taxonomy" id="412755"/>
    <lineage>
        <taxon>unclassified sequences</taxon>
        <taxon>metagenomes</taxon>
        <taxon>ecological metagenomes</taxon>
    </lineage>
</organism>
<evidence type="ECO:0000313" key="1">
    <source>
        <dbReference type="EMBL" id="KKL66485.1"/>
    </source>
</evidence>
<dbReference type="AlphaFoldDB" id="A0A0F9GAD8"/>
<protein>
    <submittedName>
        <fullName evidence="1">Uncharacterized protein</fullName>
    </submittedName>
</protein>
<reference evidence="1" key="1">
    <citation type="journal article" date="2015" name="Nature">
        <title>Complex archaea that bridge the gap between prokaryotes and eukaryotes.</title>
        <authorList>
            <person name="Spang A."/>
            <person name="Saw J.H."/>
            <person name="Jorgensen S.L."/>
            <person name="Zaremba-Niedzwiedzka K."/>
            <person name="Martijn J."/>
            <person name="Lind A.E."/>
            <person name="van Eijk R."/>
            <person name="Schleper C."/>
            <person name="Guy L."/>
            <person name="Ettema T.J."/>
        </authorList>
    </citation>
    <scope>NUCLEOTIDE SEQUENCE</scope>
</reference>
<gene>
    <name evidence="1" type="ORF">LCGC14_2144500</name>
</gene>
<name>A0A0F9GAD8_9ZZZZ</name>
<sequence>MNILFKLFNVLALSADLDVEEVPPLEVLNILAGTADTLYKGAIVHVGTDGFIAVAADTTACFAVGIMKKQVVAAGSNAEACEILTGRFWLAMSIAAQSHVGQLIYATADNTITPTATSNTGALGMCVGFKTGFVLVDTRIRNLVIGD</sequence>
<comment type="caution">
    <text evidence="1">The sequence shown here is derived from an EMBL/GenBank/DDBJ whole genome shotgun (WGS) entry which is preliminary data.</text>
</comment>